<reference evidence="5 7" key="2">
    <citation type="journal article" date="2014" name="PLoS Genet.">
        <title>Phylogenetically driven sequencing of extremely halophilic archaea reveals strategies for static and dynamic osmo-response.</title>
        <authorList>
            <person name="Becker E.A."/>
            <person name="Seitzer P.M."/>
            <person name="Tritt A."/>
            <person name="Larsen D."/>
            <person name="Krusor M."/>
            <person name="Yao A.I."/>
            <person name="Wu D."/>
            <person name="Madern D."/>
            <person name="Eisen J.A."/>
            <person name="Darling A.E."/>
            <person name="Facciotti M.T."/>
        </authorList>
    </citation>
    <scope>NUCLEOTIDE SEQUENCE [LARGE SCALE GENOMIC DNA]</scope>
    <source>
        <strain evidence="5">B3</strain>
        <strain evidence="7">DSM 18796 / CECT 7217 / JCM 14584 / KCTC 4019 / B3</strain>
    </source>
</reference>
<dbReference type="SUPFAM" id="SSF53756">
    <property type="entry name" value="UDP-Glycosyltransferase/glycogen phosphorylase"/>
    <property type="match status" value="1"/>
</dbReference>
<evidence type="ECO:0000313" key="6">
    <source>
        <dbReference type="Proteomes" id="UP000000390"/>
    </source>
</evidence>
<dbReference type="AlphaFoldDB" id="D8J482"/>
<dbReference type="STRING" id="795797.HacjB3_10455"/>
<feature type="domain" description="Glycosyl transferase family 1" evidence="3">
    <location>
        <begin position="178"/>
        <end position="328"/>
    </location>
</feature>
<dbReference type="eggNOG" id="arCOG01403">
    <property type="taxonomic scope" value="Archaea"/>
</dbReference>
<keyword evidence="2 4" id="KW-0808">Transferase</keyword>
<dbReference type="OrthoDB" id="131038at2157"/>
<dbReference type="CDD" id="cd03801">
    <property type="entry name" value="GT4_PimA-like"/>
    <property type="match status" value="1"/>
</dbReference>
<evidence type="ECO:0000256" key="2">
    <source>
        <dbReference type="ARBA" id="ARBA00022679"/>
    </source>
</evidence>
<keyword evidence="7" id="KW-1185">Reference proteome</keyword>
<organism evidence="4 6">
    <name type="scientific">Halalkalicoccus jeotgali (strain DSM 18796 / CECT 7217 / JCM 14584 / KCTC 4019 / B3)</name>
    <dbReference type="NCBI Taxonomy" id="795797"/>
    <lineage>
        <taxon>Archaea</taxon>
        <taxon>Methanobacteriati</taxon>
        <taxon>Methanobacteriota</taxon>
        <taxon>Stenosarchaea group</taxon>
        <taxon>Halobacteria</taxon>
        <taxon>Halobacteriales</taxon>
        <taxon>Halococcaceae</taxon>
        <taxon>Halalkalicoccus</taxon>
    </lineage>
</organism>
<dbReference type="PANTHER" id="PTHR12526">
    <property type="entry name" value="GLYCOSYLTRANSFERASE"/>
    <property type="match status" value="1"/>
</dbReference>
<evidence type="ECO:0000313" key="4">
    <source>
        <dbReference type="EMBL" id="ADJ15474.1"/>
    </source>
</evidence>
<reference evidence="4 6" key="1">
    <citation type="journal article" date="2010" name="J. Bacteriol.">
        <title>Complete genome sequence of Halalkalicoccus jeotgali B3(T), an extremely halophilic archaeon.</title>
        <authorList>
            <person name="Roh S.W."/>
            <person name="Nam Y.D."/>
            <person name="Nam S.H."/>
            <person name="Choi S.H."/>
            <person name="Park H.S."/>
            <person name="Bae J.W."/>
        </authorList>
    </citation>
    <scope>NUCLEOTIDE SEQUENCE [LARGE SCALE GENOMIC DNA]</scope>
    <source>
        <strain evidence="4">B3</strain>
        <strain evidence="6">DSM 18796 / CECT 7217 / JCM 14584 / KCTC 4019 / B3</strain>
    </source>
</reference>
<dbReference type="CAZy" id="GT4">
    <property type="family name" value="Glycosyltransferase Family 4"/>
</dbReference>
<evidence type="ECO:0000313" key="5">
    <source>
        <dbReference type="EMBL" id="ELY36117.1"/>
    </source>
</evidence>
<dbReference type="PATRIC" id="fig|795797.18.peg.2088"/>
<proteinExistence type="predicted"/>
<accession>D8J482</accession>
<dbReference type="Pfam" id="PF00534">
    <property type="entry name" value="Glycos_transf_1"/>
    <property type="match status" value="1"/>
</dbReference>
<dbReference type="Proteomes" id="UP000011645">
    <property type="component" value="Unassembled WGS sequence"/>
</dbReference>
<evidence type="ECO:0000313" key="7">
    <source>
        <dbReference type="Proteomes" id="UP000011645"/>
    </source>
</evidence>
<dbReference type="HOGENOM" id="CLU_009583_2_5_2"/>
<gene>
    <name evidence="4" type="ordered locus">HacjB3_10455</name>
    <name evidence="5" type="ORF">C497_12212</name>
</gene>
<dbReference type="PANTHER" id="PTHR12526:SF510">
    <property type="entry name" value="D-INOSITOL 3-PHOSPHATE GLYCOSYLTRANSFERASE"/>
    <property type="match status" value="1"/>
</dbReference>
<dbReference type="KEGG" id="hje:HacjB3_10455"/>
<dbReference type="GeneID" id="9419901"/>
<dbReference type="EMBL" id="AOHV01000030">
    <property type="protein sequence ID" value="ELY36117.1"/>
    <property type="molecule type" value="Genomic_DNA"/>
</dbReference>
<dbReference type="GO" id="GO:0016757">
    <property type="term" value="F:glycosyltransferase activity"/>
    <property type="evidence" value="ECO:0007669"/>
    <property type="project" value="UniProtKB-KW"/>
</dbReference>
<evidence type="ECO:0000256" key="1">
    <source>
        <dbReference type="ARBA" id="ARBA00022676"/>
    </source>
</evidence>
<dbReference type="Proteomes" id="UP000000390">
    <property type="component" value="Chromosome"/>
</dbReference>
<dbReference type="InterPro" id="IPR001296">
    <property type="entry name" value="Glyco_trans_1"/>
</dbReference>
<name>D8J482_HALJB</name>
<keyword evidence="1" id="KW-0328">Glycosyltransferase</keyword>
<sequence>MTADNSVLVLANHSDAGRFERHYGPLADVAGETTLVCLNADADVENARTVVVPTVGHHLLGLFALSLRALYEGHRGEYDAVVSVSLFPYGCLALALKALYGYPAHLGIIGIDLDHHADAWYGVLPRWLFHRFDTLSVPGPTHVGKLLGLGHARERVFVLTNAVDVETYAPADDESVYDYIWVGRFSPEKDPLLFVEALAALDRAGEEFRAAMLGSGRLEDELRECIEADGLTESIDLPGWVDSPVEYYHRSRVFVSTSRRDALPLTLIEAMSTGLACVAPPVGSIPDVVEDDHNAVLLAERDPETVAATLRDLRADPRRTDRLGERATAVRTEFSLANAREDWRRILDVLLGTG</sequence>
<dbReference type="RefSeq" id="WP_008417003.1">
    <property type="nucleotide sequence ID" value="NC_014297.1"/>
</dbReference>
<dbReference type="EMBL" id="CP002062">
    <property type="protein sequence ID" value="ADJ15474.1"/>
    <property type="molecule type" value="Genomic_DNA"/>
</dbReference>
<dbReference type="Gene3D" id="3.40.50.2000">
    <property type="entry name" value="Glycogen Phosphorylase B"/>
    <property type="match status" value="2"/>
</dbReference>
<evidence type="ECO:0000259" key="3">
    <source>
        <dbReference type="Pfam" id="PF00534"/>
    </source>
</evidence>
<protein>
    <submittedName>
        <fullName evidence="4">Glycosyl transferase group 1</fullName>
    </submittedName>
    <submittedName>
        <fullName evidence="5">Group 1 glycosyl transferase</fullName>
    </submittedName>
</protein>